<dbReference type="InterPro" id="IPR051828">
    <property type="entry name" value="HAD-like_hydrolase_domain"/>
</dbReference>
<evidence type="ECO:0000313" key="1">
    <source>
        <dbReference type="EMBL" id="EPS44755.1"/>
    </source>
</evidence>
<dbReference type="AlphaFoldDB" id="S8AP78"/>
<dbReference type="eggNOG" id="KOG3085">
    <property type="taxonomic scope" value="Eukaryota"/>
</dbReference>
<dbReference type="PANTHER" id="PTHR46191:SF2">
    <property type="entry name" value="HALOACID DEHALOGENASE-LIKE HYDROLASE DOMAIN-CONTAINING PROTEIN 3"/>
    <property type="match status" value="1"/>
</dbReference>
<comment type="caution">
    <text evidence="1">The sequence shown here is derived from an EMBL/GenBank/DDBJ whole genome shotgun (WGS) entry which is preliminary data.</text>
</comment>
<organism evidence="1 2">
    <name type="scientific">Dactylellina haptotyla (strain CBS 200.50)</name>
    <name type="common">Nematode-trapping fungus</name>
    <name type="synonym">Monacrosporium haptotylum</name>
    <dbReference type="NCBI Taxonomy" id="1284197"/>
    <lineage>
        <taxon>Eukaryota</taxon>
        <taxon>Fungi</taxon>
        <taxon>Dikarya</taxon>
        <taxon>Ascomycota</taxon>
        <taxon>Pezizomycotina</taxon>
        <taxon>Orbiliomycetes</taxon>
        <taxon>Orbiliales</taxon>
        <taxon>Orbiliaceae</taxon>
        <taxon>Dactylellina</taxon>
    </lineage>
</organism>
<keyword evidence="2" id="KW-1185">Reference proteome</keyword>
<dbReference type="Proteomes" id="UP000015100">
    <property type="component" value="Unassembled WGS sequence"/>
</dbReference>
<dbReference type="OrthoDB" id="444127at2759"/>
<dbReference type="EMBL" id="AQGS01000035">
    <property type="protein sequence ID" value="EPS44755.1"/>
    <property type="molecule type" value="Genomic_DNA"/>
</dbReference>
<dbReference type="SUPFAM" id="SSF56784">
    <property type="entry name" value="HAD-like"/>
    <property type="match status" value="1"/>
</dbReference>
<reference evidence="2" key="2">
    <citation type="submission" date="2013-04" db="EMBL/GenBank/DDBJ databases">
        <title>Genomic mechanisms accounting for the adaptation to parasitism in nematode-trapping fungi.</title>
        <authorList>
            <person name="Ahren D.G."/>
        </authorList>
    </citation>
    <scope>NUCLEOTIDE SEQUENCE [LARGE SCALE GENOMIC DNA]</scope>
    <source>
        <strain evidence="2">CBS 200.50</strain>
    </source>
</reference>
<evidence type="ECO:0000313" key="2">
    <source>
        <dbReference type="Proteomes" id="UP000015100"/>
    </source>
</evidence>
<evidence type="ECO:0008006" key="3">
    <source>
        <dbReference type="Google" id="ProtNLM"/>
    </source>
</evidence>
<dbReference type="GO" id="GO:0005634">
    <property type="term" value="C:nucleus"/>
    <property type="evidence" value="ECO:0007669"/>
    <property type="project" value="TreeGrafter"/>
</dbReference>
<proteinExistence type="predicted"/>
<dbReference type="STRING" id="1284197.S8AP78"/>
<dbReference type="HOGENOM" id="CLU_045011_8_0_1"/>
<dbReference type="OMA" id="WERTIVG"/>
<dbReference type="InterPro" id="IPR036412">
    <property type="entry name" value="HAD-like_sf"/>
</dbReference>
<dbReference type="InterPro" id="IPR044924">
    <property type="entry name" value="HAD-SF_hydro_IA_REG-2-like_cap"/>
</dbReference>
<protein>
    <recommendedName>
        <fullName evidence="3">Haloacid dehalogenase</fullName>
    </recommendedName>
</protein>
<sequence>MSIRTILTSLRRPASFLRSRKDVTKVLLSTSANDRPGNLLITLDAFGTIYSPRIPVPFQYAGLGRKYGVEVSVHDIEQNFKHAYRLLKEKHPNYGRETGISPEEWWKNVVIETFKPSWKSPIPRVLRDALWHNFASKSGYSLCASALPFLAILSDLRTIADKTRAGEQDWMFKTITLGVITNSDDRVINVLQDLDITVNFQTSVSSSGEVKLLPVGAGNPEDRKHLEKKVDLVTTSYQVGVEKPNKGIFDAAITSAKQVVNLYYGEGEAERGGWYWCHIGDEVRGDIVGTMRAGGVGVLYDAKRKEGELEREISIDGVGPDGRVMVINDLREMLEMLDVLEFMEPYTGLGWLRDPNSTTPGQ</sequence>
<reference evidence="1 2" key="1">
    <citation type="journal article" date="2013" name="PLoS Genet.">
        <title>Genomic mechanisms accounting for the adaptation to parasitism in nematode-trapping fungi.</title>
        <authorList>
            <person name="Meerupati T."/>
            <person name="Andersson K.M."/>
            <person name="Friman E."/>
            <person name="Kumar D."/>
            <person name="Tunlid A."/>
            <person name="Ahren D."/>
        </authorList>
    </citation>
    <scope>NUCLEOTIDE SEQUENCE [LARGE SCALE GENOMIC DNA]</scope>
    <source>
        <strain evidence="1 2">CBS 200.50</strain>
    </source>
</reference>
<dbReference type="Gene3D" id="3.40.50.1000">
    <property type="entry name" value="HAD superfamily/HAD-like"/>
    <property type="match status" value="1"/>
</dbReference>
<gene>
    <name evidence="1" type="ORF">H072_1265</name>
</gene>
<dbReference type="InterPro" id="IPR023214">
    <property type="entry name" value="HAD_sf"/>
</dbReference>
<dbReference type="PANTHER" id="PTHR46191">
    <property type="match status" value="1"/>
</dbReference>
<accession>S8AP78</accession>
<dbReference type="Gene3D" id="1.10.150.720">
    <property type="entry name" value="Haloacid dehalogenase-like hydrolase"/>
    <property type="match status" value="1"/>
</dbReference>
<name>S8AP78_DACHA</name>